<feature type="region of interest" description="Disordered" evidence="4">
    <location>
        <begin position="1"/>
        <end position="92"/>
    </location>
</feature>
<feature type="compositionally biased region" description="Polar residues" evidence="4">
    <location>
        <begin position="61"/>
        <end position="70"/>
    </location>
</feature>
<evidence type="ECO:0000256" key="1">
    <source>
        <dbReference type="ARBA" id="ARBA00004685"/>
    </source>
</evidence>
<dbReference type="PANTHER" id="PTHR33365:SF11">
    <property type="entry name" value="TAT PATHWAY SIGNAL SEQUENCE"/>
    <property type="match status" value="1"/>
</dbReference>
<dbReference type="AlphaFoldDB" id="A0A9W4XTL1"/>
<name>A0A9W4XTL1_9PLEO</name>
<dbReference type="Pfam" id="PF11807">
    <property type="entry name" value="UstYa"/>
    <property type="match status" value="1"/>
</dbReference>
<reference evidence="5" key="1">
    <citation type="submission" date="2023-01" db="EMBL/GenBank/DDBJ databases">
        <authorList>
            <person name="Van Ghelder C."/>
            <person name="Rancurel C."/>
        </authorList>
    </citation>
    <scope>NUCLEOTIDE SEQUENCE</scope>
    <source>
        <strain evidence="5">CNCM I-4278</strain>
    </source>
</reference>
<dbReference type="OrthoDB" id="3687641at2759"/>
<accession>A0A9W4XTL1</accession>
<comment type="pathway">
    <text evidence="1">Mycotoxin biosynthesis.</text>
</comment>
<feature type="compositionally biased region" description="Polar residues" evidence="4">
    <location>
        <begin position="22"/>
        <end position="34"/>
    </location>
</feature>
<dbReference type="GO" id="GO:0043386">
    <property type="term" value="P:mycotoxin biosynthetic process"/>
    <property type="evidence" value="ECO:0007669"/>
    <property type="project" value="InterPro"/>
</dbReference>
<gene>
    <name evidence="5" type="ORF">PDIGIT_LOCUS13346</name>
</gene>
<dbReference type="EMBL" id="CAOQHR010000010">
    <property type="protein sequence ID" value="CAI6340175.1"/>
    <property type="molecule type" value="Genomic_DNA"/>
</dbReference>
<organism evidence="5 6">
    <name type="scientific">Periconia digitata</name>
    <dbReference type="NCBI Taxonomy" id="1303443"/>
    <lineage>
        <taxon>Eukaryota</taxon>
        <taxon>Fungi</taxon>
        <taxon>Dikarya</taxon>
        <taxon>Ascomycota</taxon>
        <taxon>Pezizomycotina</taxon>
        <taxon>Dothideomycetes</taxon>
        <taxon>Pleosporomycetidae</taxon>
        <taxon>Pleosporales</taxon>
        <taxon>Massarineae</taxon>
        <taxon>Periconiaceae</taxon>
        <taxon>Periconia</taxon>
    </lineage>
</organism>
<comment type="caution">
    <text evidence="5">The sequence shown here is derived from an EMBL/GenBank/DDBJ whole genome shotgun (WGS) entry which is preliminary data.</text>
</comment>
<dbReference type="InterPro" id="IPR021765">
    <property type="entry name" value="UstYa-like"/>
</dbReference>
<evidence type="ECO:0000256" key="2">
    <source>
        <dbReference type="ARBA" id="ARBA00023002"/>
    </source>
</evidence>
<dbReference type="Proteomes" id="UP001152607">
    <property type="component" value="Unassembled WGS sequence"/>
</dbReference>
<evidence type="ECO:0000256" key="4">
    <source>
        <dbReference type="SAM" id="MobiDB-lite"/>
    </source>
</evidence>
<dbReference type="PANTHER" id="PTHR33365">
    <property type="entry name" value="YALI0B05434P"/>
    <property type="match status" value="1"/>
</dbReference>
<feature type="compositionally biased region" description="Basic residues" evidence="4">
    <location>
        <begin position="38"/>
        <end position="50"/>
    </location>
</feature>
<evidence type="ECO:0000313" key="6">
    <source>
        <dbReference type="Proteomes" id="UP001152607"/>
    </source>
</evidence>
<sequence length="370" mass="41119">MPPSPPRPSHKYSAVPAGYHSSIDTSSSANLTAPTTKPTKKIMKTKTHSSRRYDMLRNVVPKSSSSSEETVTALPRESIDSRSSTEVEDIENEAGREMRWAKEGRTKQQKQRGIKGWGRKIGKWRWVIDTGLLLVVLGLLLDRRSGGERSWAGGRMGAEAIGGDITGFAPRFSQQIVSFAPNDTFSPEEPLDWWSNKTQQAWLDIVPEGLGYVLVQDPATHANLPSPIHDYPNQAVYTTSLTHQMHCLYTVMEAYNTLQLSLSTTMPPSTASSHSSFTTDDAELKVKMPWHVTHCFEYLRQSIMCAGDVALEGAATTFPKGKGGVDLGGSDGWDAKHVCRNYDEVKGYLEDKAVWRKKWIKSEDTEIEGE</sequence>
<evidence type="ECO:0000256" key="3">
    <source>
        <dbReference type="ARBA" id="ARBA00035112"/>
    </source>
</evidence>
<proteinExistence type="inferred from homology"/>
<dbReference type="GO" id="GO:0016491">
    <property type="term" value="F:oxidoreductase activity"/>
    <property type="evidence" value="ECO:0007669"/>
    <property type="project" value="UniProtKB-KW"/>
</dbReference>
<evidence type="ECO:0000313" key="5">
    <source>
        <dbReference type="EMBL" id="CAI6340175.1"/>
    </source>
</evidence>
<keyword evidence="2" id="KW-0560">Oxidoreductase</keyword>
<comment type="similarity">
    <text evidence="3">Belongs to the ustYa family.</text>
</comment>
<keyword evidence="6" id="KW-1185">Reference proteome</keyword>
<protein>
    <submittedName>
        <fullName evidence="5">Uncharacterized protein</fullName>
    </submittedName>
</protein>